<accession>A0A172ZF95</accession>
<dbReference type="AlphaFoldDB" id="A0A172ZF95"/>
<dbReference type="EMBL" id="CP013023">
    <property type="protein sequence ID" value="ANF96305.1"/>
    <property type="molecule type" value="Genomic_DNA"/>
</dbReference>
<gene>
    <name evidence="1" type="ORF">AR543_10025</name>
</gene>
<sequence length="115" mass="13051">MSLHQLTYTLQSGETTYTNEAINASVIVDLITELNDYIVLNPSVPLESSIYLQAAQIGGDQDLVMEIRLQHEEGRFSHYSRITGDRTEIIQVFLAYWGQQQLPDLSGWQDITGEF</sequence>
<name>A0A172ZF95_9BACL</name>
<protein>
    <submittedName>
        <fullName evidence="1">Uncharacterized protein</fullName>
    </submittedName>
</protein>
<organism evidence="1 2">
    <name type="scientific">Paenibacillus bovis</name>
    <dbReference type="NCBI Taxonomy" id="1616788"/>
    <lineage>
        <taxon>Bacteria</taxon>
        <taxon>Bacillati</taxon>
        <taxon>Bacillota</taxon>
        <taxon>Bacilli</taxon>
        <taxon>Bacillales</taxon>
        <taxon>Paenibacillaceae</taxon>
        <taxon>Paenibacillus</taxon>
    </lineage>
</organism>
<reference evidence="2" key="1">
    <citation type="submission" date="2015-10" db="EMBL/GenBank/DDBJ databases">
        <title>Genome of Paenibacillus bovis sp. nov.</title>
        <authorList>
            <person name="Wu Z."/>
            <person name="Gao C."/>
            <person name="Liu Z."/>
            <person name="Zheng H."/>
        </authorList>
    </citation>
    <scope>NUCLEOTIDE SEQUENCE [LARGE SCALE GENOMIC DNA]</scope>
    <source>
        <strain evidence="2">BD3526</strain>
    </source>
</reference>
<reference evidence="1 2" key="2">
    <citation type="journal article" date="2016" name="Int. J. Syst. Evol. Microbiol.">
        <title>Paenibacillus bovis sp. nov., isolated from raw yak (Bos grunniens) milk.</title>
        <authorList>
            <person name="Gao C."/>
            <person name="Han J."/>
            <person name="Liu Z."/>
            <person name="Xu X."/>
            <person name="Hang F."/>
            <person name="Wu Z."/>
        </authorList>
    </citation>
    <scope>NUCLEOTIDE SEQUENCE [LARGE SCALE GENOMIC DNA]</scope>
    <source>
        <strain evidence="1 2">BD3526</strain>
    </source>
</reference>
<evidence type="ECO:0000313" key="2">
    <source>
        <dbReference type="Proteomes" id="UP000078148"/>
    </source>
</evidence>
<keyword evidence="2" id="KW-1185">Reference proteome</keyword>
<proteinExistence type="predicted"/>
<evidence type="ECO:0000313" key="1">
    <source>
        <dbReference type="EMBL" id="ANF96305.1"/>
    </source>
</evidence>
<dbReference type="KEGG" id="pbv:AR543_10025"/>
<dbReference type="Proteomes" id="UP000078148">
    <property type="component" value="Chromosome"/>
</dbReference>
<dbReference type="STRING" id="1616788.AR543_10025"/>
<dbReference type="RefSeq" id="WP_060534047.1">
    <property type="nucleotide sequence ID" value="NZ_CP013023.1"/>
</dbReference>
<dbReference type="OrthoDB" id="2663305at2"/>